<evidence type="ECO:0000313" key="2">
    <source>
        <dbReference type="EMBL" id="KAL0102902.1"/>
    </source>
</evidence>
<protein>
    <submittedName>
        <fullName evidence="2">Uncharacterized protein</fullName>
    </submittedName>
</protein>
<dbReference type="Proteomes" id="UP001430953">
    <property type="component" value="Unassembled WGS sequence"/>
</dbReference>
<organism evidence="2 3">
    <name type="scientific">Cardiocondyla obscurior</name>
    <dbReference type="NCBI Taxonomy" id="286306"/>
    <lineage>
        <taxon>Eukaryota</taxon>
        <taxon>Metazoa</taxon>
        <taxon>Ecdysozoa</taxon>
        <taxon>Arthropoda</taxon>
        <taxon>Hexapoda</taxon>
        <taxon>Insecta</taxon>
        <taxon>Pterygota</taxon>
        <taxon>Neoptera</taxon>
        <taxon>Endopterygota</taxon>
        <taxon>Hymenoptera</taxon>
        <taxon>Apocrita</taxon>
        <taxon>Aculeata</taxon>
        <taxon>Formicoidea</taxon>
        <taxon>Formicidae</taxon>
        <taxon>Myrmicinae</taxon>
        <taxon>Cardiocondyla</taxon>
    </lineage>
</organism>
<evidence type="ECO:0000256" key="1">
    <source>
        <dbReference type="SAM" id="Phobius"/>
    </source>
</evidence>
<proteinExistence type="predicted"/>
<keyword evidence="1" id="KW-1133">Transmembrane helix</keyword>
<dbReference type="EMBL" id="JADYXP020000022">
    <property type="protein sequence ID" value="KAL0102902.1"/>
    <property type="molecule type" value="Genomic_DNA"/>
</dbReference>
<reference evidence="2 3" key="1">
    <citation type="submission" date="2023-03" db="EMBL/GenBank/DDBJ databases">
        <title>High recombination rates correlate with genetic variation in Cardiocondyla obscurior ants.</title>
        <authorList>
            <person name="Errbii M."/>
        </authorList>
    </citation>
    <scope>NUCLEOTIDE SEQUENCE [LARGE SCALE GENOMIC DNA]</scope>
    <source>
        <strain evidence="2">Alpha-2009</strain>
        <tissue evidence="2">Whole body</tissue>
    </source>
</reference>
<name>A0AAW2EIA3_9HYME</name>
<comment type="caution">
    <text evidence="2">The sequence shown here is derived from an EMBL/GenBank/DDBJ whole genome shotgun (WGS) entry which is preliminary data.</text>
</comment>
<keyword evidence="3" id="KW-1185">Reference proteome</keyword>
<evidence type="ECO:0000313" key="3">
    <source>
        <dbReference type="Proteomes" id="UP001430953"/>
    </source>
</evidence>
<keyword evidence="1" id="KW-0812">Transmembrane</keyword>
<sequence length="133" mass="15705">MRIFLDLRHVIGRSLIYGGIPRCDLTENQYRRLISSLFLNLFSLLSLSILLALPVLSIVSYNHSVNDRDCRRRESASCRNSRNLITRFLYSRGENTFLLYSCNRSTFRIVFCEENFTRLLRSHFKNDFVTDIE</sequence>
<feature type="transmembrane region" description="Helical" evidence="1">
    <location>
        <begin position="37"/>
        <end position="61"/>
    </location>
</feature>
<keyword evidence="1" id="KW-0472">Membrane</keyword>
<gene>
    <name evidence="2" type="ORF">PUN28_018300</name>
</gene>
<accession>A0AAW2EIA3</accession>
<dbReference type="AlphaFoldDB" id="A0AAW2EIA3"/>